<dbReference type="RefSeq" id="XP_041156622.1">
    <property type="nucleotide sequence ID" value="XM_041300529.1"/>
</dbReference>
<keyword evidence="1" id="KW-1133">Transmembrane helix</keyword>
<keyword evidence="2" id="KW-0732">Signal</keyword>
<dbReference type="EMBL" id="JABBWE010000058">
    <property type="protein sequence ID" value="KAG1789562.1"/>
    <property type="molecule type" value="Genomic_DNA"/>
</dbReference>
<feature type="transmembrane region" description="Helical" evidence="1">
    <location>
        <begin position="137"/>
        <end position="157"/>
    </location>
</feature>
<keyword evidence="1" id="KW-0812">Transmembrane</keyword>
<gene>
    <name evidence="3" type="ORF">HD556DRAFT_1311321</name>
</gene>
<protein>
    <recommendedName>
        <fullName evidence="5">Ferric oxidoreductase domain-containing protein</fullName>
    </recommendedName>
</protein>
<evidence type="ECO:0000256" key="1">
    <source>
        <dbReference type="SAM" id="Phobius"/>
    </source>
</evidence>
<feature type="transmembrane region" description="Helical" evidence="1">
    <location>
        <begin position="71"/>
        <end position="91"/>
    </location>
</feature>
<dbReference type="AlphaFoldDB" id="A0A9P7AHG8"/>
<keyword evidence="4" id="KW-1185">Reference proteome</keyword>
<reference evidence="3" key="1">
    <citation type="journal article" date="2020" name="New Phytol.">
        <title>Comparative genomics reveals dynamic genome evolution in host specialist ectomycorrhizal fungi.</title>
        <authorList>
            <person name="Lofgren L.A."/>
            <person name="Nguyen N.H."/>
            <person name="Vilgalys R."/>
            <person name="Ruytinx J."/>
            <person name="Liao H.L."/>
            <person name="Branco S."/>
            <person name="Kuo A."/>
            <person name="LaButti K."/>
            <person name="Lipzen A."/>
            <person name="Andreopoulos W."/>
            <person name="Pangilinan J."/>
            <person name="Riley R."/>
            <person name="Hundley H."/>
            <person name="Na H."/>
            <person name="Barry K."/>
            <person name="Grigoriev I.V."/>
            <person name="Stajich J.E."/>
            <person name="Kennedy P.G."/>
        </authorList>
    </citation>
    <scope>NUCLEOTIDE SEQUENCE</scope>
    <source>
        <strain evidence="3">S12</strain>
    </source>
</reference>
<dbReference type="Proteomes" id="UP000719766">
    <property type="component" value="Unassembled WGS sequence"/>
</dbReference>
<sequence length="430" mass="48838">MPDIMKFVQIVYLTILATSTAASTPTRARAPSPPHVTIECPSSSPCLPRARPDCPLESWAFDWGDQCWRHYLFFAGCTGLGIFILGALAVWERVTWHAIFEIQFLNQAHAVLIFVYLEKLWTVSVSPPMRKASEMNVYCYNIMKLVQIVYLAILAAFSAASSPTRVMVAVSPSASLDCPTMCIPGLRPGCPSECWLHNWGNDCWHKHSHRQVQVPPYLLFIRGIHLGIVVFQESEVLVLRVHTDKFELLTLSPLHYEYATEEHLEQTSNNGKVKSLNEMHSRFRPWIQKNVPVQRTALCDEGGRRSIFTIHGIKYPLKGGSLFYVAPGGPSWDDGLSAWFPIVTWKPGLKDRGNVFSEMVPRERVRWHVMIFAIAHGAVPIFFLEKLWAVSGKCWIPGAFCWVTTTRWLGLTITDLTRLRRRPARGLPRR</sequence>
<dbReference type="GeneID" id="64594293"/>
<dbReference type="OrthoDB" id="2692635at2759"/>
<evidence type="ECO:0000256" key="2">
    <source>
        <dbReference type="SAM" id="SignalP"/>
    </source>
</evidence>
<keyword evidence="1" id="KW-0472">Membrane</keyword>
<evidence type="ECO:0008006" key="5">
    <source>
        <dbReference type="Google" id="ProtNLM"/>
    </source>
</evidence>
<evidence type="ECO:0000313" key="3">
    <source>
        <dbReference type="EMBL" id="KAG1789562.1"/>
    </source>
</evidence>
<feature type="chain" id="PRO_5040438047" description="Ferric oxidoreductase domain-containing protein" evidence="2">
    <location>
        <begin position="23"/>
        <end position="430"/>
    </location>
</feature>
<accession>A0A9P7AHG8</accession>
<organism evidence="3 4">
    <name type="scientific">Suillus plorans</name>
    <dbReference type="NCBI Taxonomy" id="116603"/>
    <lineage>
        <taxon>Eukaryota</taxon>
        <taxon>Fungi</taxon>
        <taxon>Dikarya</taxon>
        <taxon>Basidiomycota</taxon>
        <taxon>Agaricomycotina</taxon>
        <taxon>Agaricomycetes</taxon>
        <taxon>Agaricomycetidae</taxon>
        <taxon>Boletales</taxon>
        <taxon>Suillineae</taxon>
        <taxon>Suillaceae</taxon>
        <taxon>Suillus</taxon>
    </lineage>
</organism>
<proteinExistence type="predicted"/>
<feature type="transmembrane region" description="Helical" evidence="1">
    <location>
        <begin position="98"/>
        <end position="117"/>
    </location>
</feature>
<name>A0A9P7AHG8_9AGAM</name>
<evidence type="ECO:0000313" key="4">
    <source>
        <dbReference type="Proteomes" id="UP000719766"/>
    </source>
</evidence>
<feature type="signal peptide" evidence="2">
    <location>
        <begin position="1"/>
        <end position="22"/>
    </location>
</feature>
<comment type="caution">
    <text evidence="3">The sequence shown here is derived from an EMBL/GenBank/DDBJ whole genome shotgun (WGS) entry which is preliminary data.</text>
</comment>